<proteinExistence type="predicted"/>
<feature type="region of interest" description="Disordered" evidence="1">
    <location>
        <begin position="430"/>
        <end position="468"/>
    </location>
</feature>
<dbReference type="SUPFAM" id="SSF53474">
    <property type="entry name" value="alpha/beta-Hydrolases"/>
    <property type="match status" value="1"/>
</dbReference>
<reference evidence="2 3" key="1">
    <citation type="submission" date="2022-09" db="EMBL/GenBank/DDBJ databases">
        <authorList>
            <person name="Palmer J.M."/>
        </authorList>
    </citation>
    <scope>NUCLEOTIDE SEQUENCE [LARGE SCALE GENOMIC DNA]</scope>
    <source>
        <strain evidence="2 3">DSM 7382</strain>
    </source>
</reference>
<evidence type="ECO:0008006" key="4">
    <source>
        <dbReference type="Google" id="ProtNLM"/>
    </source>
</evidence>
<dbReference type="AlphaFoldDB" id="A0AAW0GYV1"/>
<sequence length="504" mass="57061">MPFVDIATADDYASLWYSTNTPYSNVGSFTPDKQTIVMLHPFAMDEAWCFPQLEDPRLGENYNIVTINTRLTGRSVCKFTGKYDLWVAAADIAHMFYHLRLPRSHIFASEVFVLVALRLAILFPELCLSLTLCNVPPQQERKDVIHGLDDILQLWCYAEDLESFEHANRDLLEFTTGKRLGKTGGSSPSSFDAKRRTLVNTLEPYEKHLASPQVDRLVDIDLEDELVAWWQVRYPPFRRACFVDMIRTFCHDHREPLMPELLSKIDTPTMILQAKDNELYPVSFAEDLQQSLIGVEDGAKLQIIHGRVGYLTIVRASIVNQFMSKFLASLRPHGPMDLRCPIKSLNARMQEALGALAALKENPAISKRSPASPISFSCCDEETAQIHVDMVKAYAKGQASAFSPLGSDGRPKRKFSERIVHWLQEEDLDGQDDIRRAKSSTEPPSVWVEPPPTDESEEVPDQPPPTGIIVRRTTEYTTTAAIIDRTKTQTQKLSVQKQLSRLLR</sequence>
<keyword evidence="3" id="KW-1185">Reference proteome</keyword>
<evidence type="ECO:0000313" key="2">
    <source>
        <dbReference type="EMBL" id="KAK7696590.1"/>
    </source>
</evidence>
<dbReference type="Proteomes" id="UP001385951">
    <property type="component" value="Unassembled WGS sequence"/>
</dbReference>
<name>A0AAW0GYV1_9APHY</name>
<evidence type="ECO:0000256" key="1">
    <source>
        <dbReference type="SAM" id="MobiDB-lite"/>
    </source>
</evidence>
<comment type="caution">
    <text evidence="2">The sequence shown here is derived from an EMBL/GenBank/DDBJ whole genome shotgun (WGS) entry which is preliminary data.</text>
</comment>
<dbReference type="EMBL" id="JASBNA010000001">
    <property type="protein sequence ID" value="KAK7696590.1"/>
    <property type="molecule type" value="Genomic_DNA"/>
</dbReference>
<organism evidence="2 3">
    <name type="scientific">Cerrena zonata</name>
    <dbReference type="NCBI Taxonomy" id="2478898"/>
    <lineage>
        <taxon>Eukaryota</taxon>
        <taxon>Fungi</taxon>
        <taxon>Dikarya</taxon>
        <taxon>Basidiomycota</taxon>
        <taxon>Agaricomycotina</taxon>
        <taxon>Agaricomycetes</taxon>
        <taxon>Polyporales</taxon>
        <taxon>Cerrenaceae</taxon>
        <taxon>Cerrena</taxon>
    </lineage>
</organism>
<protein>
    <recommendedName>
        <fullName evidence="4">Alpha/beta-hydrolase</fullName>
    </recommendedName>
</protein>
<dbReference type="Gene3D" id="3.40.50.1820">
    <property type="entry name" value="alpha/beta hydrolase"/>
    <property type="match status" value="1"/>
</dbReference>
<dbReference type="InterPro" id="IPR029058">
    <property type="entry name" value="AB_hydrolase_fold"/>
</dbReference>
<evidence type="ECO:0000313" key="3">
    <source>
        <dbReference type="Proteomes" id="UP001385951"/>
    </source>
</evidence>
<gene>
    <name evidence="2" type="ORF">QCA50_001248</name>
</gene>
<accession>A0AAW0GYV1</accession>